<dbReference type="GO" id="GO:0016020">
    <property type="term" value="C:membrane"/>
    <property type="evidence" value="ECO:0007669"/>
    <property type="project" value="UniProtKB-SubCell"/>
</dbReference>
<dbReference type="AlphaFoldDB" id="A0AAW0Z5X6"/>
<evidence type="ECO:0000256" key="3">
    <source>
        <dbReference type="ARBA" id="ARBA00022989"/>
    </source>
</evidence>
<dbReference type="Gene3D" id="1.20.1250.20">
    <property type="entry name" value="MFS general substrate transporter like domains"/>
    <property type="match status" value="2"/>
</dbReference>
<evidence type="ECO:0008006" key="10">
    <source>
        <dbReference type="Google" id="ProtNLM"/>
    </source>
</evidence>
<feature type="transmembrane region" description="Helical" evidence="6">
    <location>
        <begin position="47"/>
        <end position="71"/>
    </location>
</feature>
<feature type="chain" id="PRO_5043620604" description="Major facilitator superfamily (MFS) profile domain-containing protein" evidence="7">
    <location>
        <begin position="17"/>
        <end position="201"/>
    </location>
</feature>
<evidence type="ECO:0000256" key="1">
    <source>
        <dbReference type="ARBA" id="ARBA00004141"/>
    </source>
</evidence>
<dbReference type="InterPro" id="IPR050360">
    <property type="entry name" value="MFS_Sugar_Transporters"/>
</dbReference>
<keyword evidence="9" id="KW-1185">Reference proteome</keyword>
<name>A0AAW0Z5X6_9TREE</name>
<dbReference type="GO" id="GO:0005351">
    <property type="term" value="F:carbohydrate:proton symporter activity"/>
    <property type="evidence" value="ECO:0007669"/>
    <property type="project" value="TreeGrafter"/>
</dbReference>
<evidence type="ECO:0000313" key="9">
    <source>
        <dbReference type="Proteomes" id="UP001388673"/>
    </source>
</evidence>
<feature type="transmembrane region" description="Helical" evidence="6">
    <location>
        <begin position="91"/>
        <end position="110"/>
    </location>
</feature>
<evidence type="ECO:0000256" key="5">
    <source>
        <dbReference type="SAM" id="MobiDB-lite"/>
    </source>
</evidence>
<dbReference type="PANTHER" id="PTHR48022">
    <property type="entry name" value="PLASTIDIC GLUCOSE TRANSPORTER 4"/>
    <property type="match status" value="1"/>
</dbReference>
<dbReference type="RefSeq" id="XP_066805676.1">
    <property type="nucleotide sequence ID" value="XM_066944475.1"/>
</dbReference>
<dbReference type="Proteomes" id="UP001388673">
    <property type="component" value="Unassembled WGS sequence"/>
</dbReference>
<keyword evidence="7" id="KW-0732">Signal</keyword>
<evidence type="ECO:0000313" key="8">
    <source>
        <dbReference type="EMBL" id="KAK8866197.1"/>
    </source>
</evidence>
<feature type="region of interest" description="Disordered" evidence="5">
    <location>
        <begin position="173"/>
        <end position="201"/>
    </location>
</feature>
<feature type="transmembrane region" description="Helical" evidence="6">
    <location>
        <begin position="122"/>
        <end position="142"/>
    </location>
</feature>
<dbReference type="Pfam" id="PF00083">
    <property type="entry name" value="Sugar_tr"/>
    <property type="match status" value="1"/>
</dbReference>
<dbReference type="InterPro" id="IPR005828">
    <property type="entry name" value="MFS_sugar_transport-like"/>
</dbReference>
<dbReference type="SUPFAM" id="SSF103473">
    <property type="entry name" value="MFS general substrate transporter"/>
    <property type="match status" value="1"/>
</dbReference>
<dbReference type="InterPro" id="IPR036259">
    <property type="entry name" value="MFS_trans_sf"/>
</dbReference>
<dbReference type="KEGG" id="kne:92178607"/>
<evidence type="ECO:0000256" key="2">
    <source>
        <dbReference type="ARBA" id="ARBA00022692"/>
    </source>
</evidence>
<proteinExistence type="predicted"/>
<evidence type="ECO:0000256" key="4">
    <source>
        <dbReference type="ARBA" id="ARBA00023136"/>
    </source>
</evidence>
<feature type="signal peptide" evidence="7">
    <location>
        <begin position="1"/>
        <end position="16"/>
    </location>
</feature>
<dbReference type="PANTHER" id="PTHR48022:SF28">
    <property type="entry name" value="MAJOR FACILITATOR SUPERFAMILY (MFS) PROFILE DOMAIN-CONTAINING PROTEIN-RELATED"/>
    <property type="match status" value="1"/>
</dbReference>
<dbReference type="EMBL" id="JBCAWK010000002">
    <property type="protein sequence ID" value="KAK8866197.1"/>
    <property type="molecule type" value="Genomic_DNA"/>
</dbReference>
<evidence type="ECO:0000256" key="6">
    <source>
        <dbReference type="SAM" id="Phobius"/>
    </source>
</evidence>
<reference evidence="8 9" key="1">
    <citation type="journal article" date="2024" name="bioRxiv">
        <title>Comparative genomics of Cryptococcus and Kwoniella reveals pathogenesis evolution and contrasting karyotype dynamics via intercentromeric recombination or chromosome fusion.</title>
        <authorList>
            <person name="Coelho M.A."/>
            <person name="David-Palma M."/>
            <person name="Shea T."/>
            <person name="Bowers K."/>
            <person name="McGinley-Smith S."/>
            <person name="Mohammad A.W."/>
            <person name="Gnirke A."/>
            <person name="Yurkov A.M."/>
            <person name="Nowrousian M."/>
            <person name="Sun S."/>
            <person name="Cuomo C.A."/>
            <person name="Heitman J."/>
        </authorList>
    </citation>
    <scope>NUCLEOTIDE SEQUENCE [LARGE SCALE GENOMIC DNA]</scope>
    <source>
        <strain evidence="8 9">CBS 13917</strain>
    </source>
</reference>
<comment type="subcellular location">
    <subcellularLocation>
        <location evidence="1">Membrane</location>
        <topology evidence="1">Multi-pass membrane protein</topology>
    </subcellularLocation>
</comment>
<organism evidence="8 9">
    <name type="scientific">Kwoniella newhampshirensis</name>
    <dbReference type="NCBI Taxonomy" id="1651941"/>
    <lineage>
        <taxon>Eukaryota</taxon>
        <taxon>Fungi</taxon>
        <taxon>Dikarya</taxon>
        <taxon>Basidiomycota</taxon>
        <taxon>Agaricomycotina</taxon>
        <taxon>Tremellomycetes</taxon>
        <taxon>Tremellales</taxon>
        <taxon>Cryptococcaceae</taxon>
        <taxon>Kwoniella</taxon>
    </lineage>
</organism>
<protein>
    <recommendedName>
        <fullName evidence="10">Major facilitator superfamily (MFS) profile domain-containing protein</fullName>
    </recommendedName>
</protein>
<accession>A0AAW0Z5X6</accession>
<comment type="caution">
    <text evidence="8">The sequence shown here is derived from an EMBL/GenBank/DDBJ whole genome shotgun (WGS) entry which is preliminary data.</text>
</comment>
<sequence length="201" mass="21969">MAGSLLFIVTLLTAKGFLLIGYDNGVMGGVINEKPFQTTFKHSSSSLLGTILAICEIGCCAGSIVTAFGFLNSAMPVLLREVLPKTSRGRFVCFQLSLLNLGIMTAYWTGYGFSYSSGSKAWRTPVPMQAIFIVPILLLVMIPESPRWLASHGRAQESFTDALVHAKHRLLSPNGSESRTTMRVWNTHRTAGPSEQGSRRR</sequence>
<keyword evidence="3 6" id="KW-1133">Transmembrane helix</keyword>
<gene>
    <name evidence="8" type="ORF">IAR55_001348</name>
</gene>
<keyword evidence="4 6" id="KW-0472">Membrane</keyword>
<dbReference type="GeneID" id="92178607"/>
<evidence type="ECO:0000256" key="7">
    <source>
        <dbReference type="SAM" id="SignalP"/>
    </source>
</evidence>
<keyword evidence="2 6" id="KW-0812">Transmembrane</keyword>